<evidence type="ECO:0000313" key="2">
    <source>
        <dbReference type="EMBL" id="EJT96723.1"/>
    </source>
</evidence>
<dbReference type="HOGENOM" id="CLU_762956_0_0_1"/>
<evidence type="ECO:0000313" key="3">
    <source>
        <dbReference type="Proteomes" id="UP000030653"/>
    </source>
</evidence>
<dbReference type="AlphaFoldDB" id="M5FP19"/>
<dbReference type="RefSeq" id="XP_040623621.1">
    <property type="nucleotide sequence ID" value="XM_040774208.1"/>
</dbReference>
<reference evidence="2 3" key="1">
    <citation type="journal article" date="2012" name="Science">
        <title>The Paleozoic origin of enzymatic lignin decomposition reconstructed from 31 fungal genomes.</title>
        <authorList>
            <person name="Floudas D."/>
            <person name="Binder M."/>
            <person name="Riley R."/>
            <person name="Barry K."/>
            <person name="Blanchette R.A."/>
            <person name="Henrissat B."/>
            <person name="Martinez A.T."/>
            <person name="Otillar R."/>
            <person name="Spatafora J.W."/>
            <person name="Yadav J.S."/>
            <person name="Aerts A."/>
            <person name="Benoit I."/>
            <person name="Boyd A."/>
            <person name="Carlson A."/>
            <person name="Copeland A."/>
            <person name="Coutinho P.M."/>
            <person name="de Vries R.P."/>
            <person name="Ferreira P."/>
            <person name="Findley K."/>
            <person name="Foster B."/>
            <person name="Gaskell J."/>
            <person name="Glotzer D."/>
            <person name="Gorecki P."/>
            <person name="Heitman J."/>
            <person name="Hesse C."/>
            <person name="Hori C."/>
            <person name="Igarashi K."/>
            <person name="Jurgens J.A."/>
            <person name="Kallen N."/>
            <person name="Kersten P."/>
            <person name="Kohler A."/>
            <person name="Kuees U."/>
            <person name="Kumar T.K.A."/>
            <person name="Kuo A."/>
            <person name="LaButti K."/>
            <person name="Larrondo L.F."/>
            <person name="Lindquist E."/>
            <person name="Ling A."/>
            <person name="Lombard V."/>
            <person name="Lucas S."/>
            <person name="Lundell T."/>
            <person name="Martin R."/>
            <person name="McLaughlin D.J."/>
            <person name="Morgenstern I."/>
            <person name="Morin E."/>
            <person name="Murat C."/>
            <person name="Nagy L.G."/>
            <person name="Nolan M."/>
            <person name="Ohm R.A."/>
            <person name="Patyshakuliyeva A."/>
            <person name="Rokas A."/>
            <person name="Ruiz-Duenas F.J."/>
            <person name="Sabat G."/>
            <person name="Salamov A."/>
            <person name="Samejima M."/>
            <person name="Schmutz J."/>
            <person name="Slot J.C."/>
            <person name="St John F."/>
            <person name="Stenlid J."/>
            <person name="Sun H."/>
            <person name="Sun S."/>
            <person name="Syed K."/>
            <person name="Tsang A."/>
            <person name="Wiebenga A."/>
            <person name="Young D."/>
            <person name="Pisabarro A."/>
            <person name="Eastwood D.C."/>
            <person name="Martin F."/>
            <person name="Cullen D."/>
            <person name="Grigoriev I.V."/>
            <person name="Hibbett D.S."/>
        </authorList>
    </citation>
    <scope>NUCLEOTIDE SEQUENCE [LARGE SCALE GENOMIC DNA]</scope>
    <source>
        <strain evidence="2 3">DJM-731 SS1</strain>
    </source>
</reference>
<feature type="compositionally biased region" description="Basic and acidic residues" evidence="1">
    <location>
        <begin position="324"/>
        <end position="334"/>
    </location>
</feature>
<feature type="region of interest" description="Disordered" evidence="1">
    <location>
        <begin position="82"/>
        <end position="119"/>
    </location>
</feature>
<protein>
    <submittedName>
        <fullName evidence="2">Uncharacterized protein</fullName>
    </submittedName>
</protein>
<dbReference type="Proteomes" id="UP000030653">
    <property type="component" value="Unassembled WGS sequence"/>
</dbReference>
<feature type="region of interest" description="Disordered" evidence="1">
    <location>
        <begin position="233"/>
        <end position="334"/>
    </location>
</feature>
<dbReference type="EMBL" id="JH795881">
    <property type="protein sequence ID" value="EJT96723.1"/>
    <property type="molecule type" value="Genomic_DNA"/>
</dbReference>
<accession>M5FP19</accession>
<keyword evidence="3" id="KW-1185">Reference proteome</keyword>
<feature type="compositionally biased region" description="Basic and acidic residues" evidence="1">
    <location>
        <begin position="252"/>
        <end position="267"/>
    </location>
</feature>
<name>M5FP19_DACPD</name>
<evidence type="ECO:0000256" key="1">
    <source>
        <dbReference type="SAM" id="MobiDB-lite"/>
    </source>
</evidence>
<organism evidence="2 3">
    <name type="scientific">Dacryopinax primogenitus (strain DJM 731)</name>
    <name type="common">Brown rot fungus</name>
    <dbReference type="NCBI Taxonomy" id="1858805"/>
    <lineage>
        <taxon>Eukaryota</taxon>
        <taxon>Fungi</taxon>
        <taxon>Dikarya</taxon>
        <taxon>Basidiomycota</taxon>
        <taxon>Agaricomycotina</taxon>
        <taxon>Dacrymycetes</taxon>
        <taxon>Dacrymycetales</taxon>
        <taxon>Dacrymycetaceae</taxon>
        <taxon>Dacryopinax</taxon>
    </lineage>
</organism>
<gene>
    <name evidence="2" type="ORF">DACRYDRAFT_25544</name>
</gene>
<proteinExistence type="predicted"/>
<dbReference type="GeneID" id="63689270"/>
<dbReference type="OMA" id="MHEKNVS"/>
<feature type="compositionally biased region" description="Low complexity" evidence="1">
    <location>
        <begin position="89"/>
        <end position="108"/>
    </location>
</feature>
<sequence>MAMVRAVEEAYGSVENVIFGRDPELLTYAPYLWVFFASPSSLTEIGKGTTLEVSLPPVLPPSPGGIPLSSLSGLLRPSPDISFVRSETTDSSPDSSPESSLDSSFESPSEPPLPDKPDNAVLRITRHTGLPGGFITPKAQAKSNRQMSRLKTLDMFRSLEGWQGFGPTHTTTVVSDQTAETTIDASTATVTEAPSGHVDVVKAAREALHKIRQASKKEAERLGWDTALPVRQVPAEPAPPEAAEPAAAPMEPTKEEKPKKEKVKKPSVDASHLGAFLPPQERLSHRSKKALATRLAKLQEDRSVLAVQEQKAKEEKEEEEEKEREEGRRKVQERREMLLEKIRIAKEKIEAKEGRREEASLSA</sequence>